<name>A0A9P6X2U0_RHIOR</name>
<accession>A0A9P6X2U0</accession>
<evidence type="ECO:0000313" key="1">
    <source>
        <dbReference type="EMBL" id="KAG1303714.1"/>
    </source>
</evidence>
<dbReference type="Proteomes" id="UP000716291">
    <property type="component" value="Unassembled WGS sequence"/>
</dbReference>
<dbReference type="AlphaFoldDB" id="A0A9P6X2U0"/>
<reference evidence="1" key="1">
    <citation type="journal article" date="2020" name="Microb. Genom.">
        <title>Genetic diversity of clinical and environmental Mucorales isolates obtained from an investigation of mucormycosis cases among solid organ transplant recipients.</title>
        <authorList>
            <person name="Nguyen M.H."/>
            <person name="Kaul D."/>
            <person name="Muto C."/>
            <person name="Cheng S.J."/>
            <person name="Richter R.A."/>
            <person name="Bruno V.M."/>
            <person name="Liu G."/>
            <person name="Beyhan S."/>
            <person name="Sundermann A.J."/>
            <person name="Mounaud S."/>
            <person name="Pasculle A.W."/>
            <person name="Nierman W.C."/>
            <person name="Driscoll E."/>
            <person name="Cumbie R."/>
            <person name="Clancy C.J."/>
            <person name="Dupont C.L."/>
        </authorList>
    </citation>
    <scope>NUCLEOTIDE SEQUENCE</scope>
    <source>
        <strain evidence="1">GL11</strain>
    </source>
</reference>
<keyword evidence="2" id="KW-1185">Reference proteome</keyword>
<dbReference type="OrthoDB" id="2281472at2759"/>
<evidence type="ECO:0008006" key="3">
    <source>
        <dbReference type="Google" id="ProtNLM"/>
    </source>
</evidence>
<sequence>MLGKLQQEIATIDGLKAGIRWREQCEKSAGFFKQLHQQRTVQQHTSAVKIFDPQSTFVNADIDVPPDRTSDPVTMRETVQQYYQRLYTTNPVQEVEIEEYLNHINFVDTIDQSDNDTLVTPITMDDLLGQNVGIEYRVKILAYADEIYVILDNASDYHRLHCHLNWYSRVSNAKFNQENTEAFALSGLPNES</sequence>
<comment type="caution">
    <text evidence="1">The sequence shown here is derived from an EMBL/GenBank/DDBJ whole genome shotgun (WGS) entry which is preliminary data.</text>
</comment>
<dbReference type="EMBL" id="JAANQT010001883">
    <property type="protein sequence ID" value="KAG1303714.1"/>
    <property type="molecule type" value="Genomic_DNA"/>
</dbReference>
<gene>
    <name evidence="1" type="ORF">G6F64_009834</name>
</gene>
<organism evidence="1 2">
    <name type="scientific">Rhizopus oryzae</name>
    <name type="common">Mucormycosis agent</name>
    <name type="synonym">Rhizopus arrhizus var. delemar</name>
    <dbReference type="NCBI Taxonomy" id="64495"/>
    <lineage>
        <taxon>Eukaryota</taxon>
        <taxon>Fungi</taxon>
        <taxon>Fungi incertae sedis</taxon>
        <taxon>Mucoromycota</taxon>
        <taxon>Mucoromycotina</taxon>
        <taxon>Mucoromycetes</taxon>
        <taxon>Mucorales</taxon>
        <taxon>Mucorineae</taxon>
        <taxon>Rhizopodaceae</taxon>
        <taxon>Rhizopus</taxon>
    </lineage>
</organism>
<proteinExistence type="predicted"/>
<evidence type="ECO:0000313" key="2">
    <source>
        <dbReference type="Proteomes" id="UP000716291"/>
    </source>
</evidence>
<protein>
    <recommendedName>
        <fullName evidence="3">Reverse transcriptase domain-containing protein</fullName>
    </recommendedName>
</protein>